<protein>
    <submittedName>
        <fullName evidence="3">Uncharacterized protein</fullName>
    </submittedName>
</protein>
<feature type="compositionally biased region" description="Low complexity" evidence="2">
    <location>
        <begin position="77"/>
        <end position="89"/>
    </location>
</feature>
<feature type="region of interest" description="Disordered" evidence="2">
    <location>
        <begin position="362"/>
        <end position="500"/>
    </location>
</feature>
<comment type="caution">
    <text evidence="3">The sequence shown here is derived from an EMBL/GenBank/DDBJ whole genome shotgun (WGS) entry which is preliminary data.</text>
</comment>
<feature type="compositionally biased region" description="Acidic residues" evidence="2">
    <location>
        <begin position="428"/>
        <end position="442"/>
    </location>
</feature>
<feature type="compositionally biased region" description="Basic and acidic residues" evidence="2">
    <location>
        <begin position="28"/>
        <end position="40"/>
    </location>
</feature>
<feature type="region of interest" description="Disordered" evidence="2">
    <location>
        <begin position="163"/>
        <end position="199"/>
    </location>
</feature>
<accession>A0ABR3VP32</accession>
<sequence length="572" mass="61288">MLSDKPALPPPPLASRSNALQSEVPGPDDGHASLQRHLESRASTPASPYRAQNALGLAEPSLSPSTEYHSGYADEYPASSYRSSSPSPSLFGLANHRRQNSFPNLLPLAFRSRTPSPTRKTHERSGSEQMPYTGDGRRSGNAAAAGPRGASLGAGGLASWLSGSPKTVSTSTHTQTRQAPANHAAAADPTTPKSSNGANMTTASRFISALSSRFTQSQTADTNPAHDDNDSAYNDLCNLNLEAALFPHAATTSPTSPPRGEAFSPAAYKNLHMNALGLLGRFQSACRAQTAALREVRAEREAQRDELEAAVTRAQHLKLQLEDMARLSQEQEREMKALAEELEAERRRRRALEKSALLPPPSVVSYASSAAGGGDGKGAMSERESMVSEDLGVDEDRRRRRRRKTAGSKRGDRTSWKSNGSSSHTMEDDYDDDDTDEDESAESESVFSRCRSPALTTHGYGPTDATSLAPADEAGTPHMMAKQPTPRPVNAPGSVTTTPKQPMSAFQKIFKGFSGGEMAEVTSCTNCRGQDSSVAWDTVSLLRDENRELKRRVGELEVAVEGALDAVRGIGL</sequence>
<proteinExistence type="predicted"/>
<evidence type="ECO:0000313" key="4">
    <source>
        <dbReference type="Proteomes" id="UP001583172"/>
    </source>
</evidence>
<keyword evidence="1" id="KW-0175">Coiled coil</keyword>
<dbReference type="Proteomes" id="UP001583172">
    <property type="component" value="Unassembled WGS sequence"/>
</dbReference>
<feature type="coiled-coil region" evidence="1">
    <location>
        <begin position="539"/>
        <end position="566"/>
    </location>
</feature>
<gene>
    <name evidence="3" type="ORF">VTJ49DRAFT_368</name>
</gene>
<feature type="coiled-coil region" evidence="1">
    <location>
        <begin position="286"/>
        <end position="355"/>
    </location>
</feature>
<feature type="region of interest" description="Disordered" evidence="2">
    <location>
        <begin position="1"/>
        <end position="150"/>
    </location>
</feature>
<feature type="compositionally biased region" description="Basic residues" evidence="2">
    <location>
        <begin position="398"/>
        <end position="407"/>
    </location>
</feature>
<feature type="compositionally biased region" description="Polar residues" evidence="2">
    <location>
        <begin position="165"/>
        <end position="178"/>
    </location>
</feature>
<keyword evidence="4" id="KW-1185">Reference proteome</keyword>
<organism evidence="3 4">
    <name type="scientific">Humicola insolens</name>
    <name type="common">Soft-rot fungus</name>
    <dbReference type="NCBI Taxonomy" id="85995"/>
    <lineage>
        <taxon>Eukaryota</taxon>
        <taxon>Fungi</taxon>
        <taxon>Dikarya</taxon>
        <taxon>Ascomycota</taxon>
        <taxon>Pezizomycotina</taxon>
        <taxon>Sordariomycetes</taxon>
        <taxon>Sordariomycetidae</taxon>
        <taxon>Sordariales</taxon>
        <taxon>Chaetomiaceae</taxon>
        <taxon>Mycothermus</taxon>
    </lineage>
</organism>
<evidence type="ECO:0000256" key="2">
    <source>
        <dbReference type="SAM" id="MobiDB-lite"/>
    </source>
</evidence>
<dbReference type="EMBL" id="JAZGSY010000011">
    <property type="protein sequence ID" value="KAL1843668.1"/>
    <property type="molecule type" value="Genomic_DNA"/>
</dbReference>
<evidence type="ECO:0000313" key="3">
    <source>
        <dbReference type="EMBL" id="KAL1843668.1"/>
    </source>
</evidence>
<name>A0ABR3VP32_HUMIN</name>
<reference evidence="3 4" key="1">
    <citation type="journal article" date="2024" name="Commun. Biol.">
        <title>Comparative genomic analysis of thermophilic fungi reveals convergent evolutionary adaptations and gene losses.</title>
        <authorList>
            <person name="Steindorff A.S."/>
            <person name="Aguilar-Pontes M.V."/>
            <person name="Robinson A.J."/>
            <person name="Andreopoulos B."/>
            <person name="LaButti K."/>
            <person name="Kuo A."/>
            <person name="Mondo S."/>
            <person name="Riley R."/>
            <person name="Otillar R."/>
            <person name="Haridas S."/>
            <person name="Lipzen A."/>
            <person name="Grimwood J."/>
            <person name="Schmutz J."/>
            <person name="Clum A."/>
            <person name="Reid I.D."/>
            <person name="Moisan M.C."/>
            <person name="Butler G."/>
            <person name="Nguyen T.T.M."/>
            <person name="Dewar K."/>
            <person name="Conant G."/>
            <person name="Drula E."/>
            <person name="Henrissat B."/>
            <person name="Hansel C."/>
            <person name="Singer S."/>
            <person name="Hutchinson M.I."/>
            <person name="de Vries R.P."/>
            <person name="Natvig D.O."/>
            <person name="Powell A.J."/>
            <person name="Tsang A."/>
            <person name="Grigoriev I.V."/>
        </authorList>
    </citation>
    <scope>NUCLEOTIDE SEQUENCE [LARGE SCALE GENOMIC DNA]</scope>
    <source>
        <strain evidence="3 4">CBS 620.91</strain>
    </source>
</reference>
<feature type="compositionally biased region" description="Low complexity" evidence="2">
    <location>
        <begin position="139"/>
        <end position="150"/>
    </location>
</feature>
<evidence type="ECO:0000256" key="1">
    <source>
        <dbReference type="SAM" id="Coils"/>
    </source>
</evidence>